<feature type="compositionally biased region" description="Basic and acidic residues" evidence="1">
    <location>
        <begin position="124"/>
        <end position="142"/>
    </location>
</feature>
<dbReference type="EMBL" id="JEMA01000505">
    <property type="protein sequence ID" value="KYF69066.1"/>
    <property type="molecule type" value="Genomic_DNA"/>
</dbReference>
<evidence type="ECO:0000256" key="1">
    <source>
        <dbReference type="SAM" id="MobiDB-lite"/>
    </source>
</evidence>
<evidence type="ECO:0000313" key="3">
    <source>
        <dbReference type="Proteomes" id="UP000075260"/>
    </source>
</evidence>
<dbReference type="RefSeq" id="WP_061608710.1">
    <property type="nucleotide sequence ID" value="NZ_JEMA01000505.1"/>
</dbReference>
<dbReference type="AlphaFoldDB" id="A0A150QN16"/>
<dbReference type="OrthoDB" id="5518540at2"/>
<dbReference type="Proteomes" id="UP000075260">
    <property type="component" value="Unassembled WGS sequence"/>
</dbReference>
<name>A0A150QN16_SORCE</name>
<accession>A0A150QN16</accession>
<protein>
    <submittedName>
        <fullName evidence="2">Uncharacterized protein</fullName>
    </submittedName>
</protein>
<gene>
    <name evidence="2" type="ORF">BE15_05000</name>
</gene>
<evidence type="ECO:0000313" key="2">
    <source>
        <dbReference type="EMBL" id="KYF69066.1"/>
    </source>
</evidence>
<sequence length="221" mass="24544">MAPQISYSIYVRFRGRRLALMKHIRSLDAARSALLALRAERFHDADQVFLVNDATKQIVDEGRSEGGPEPAADREISVSIRVRADDPRRERAHRAGSEAVRALRGGKAPALLEAHEAPAAPAVHEARADGEDRRDGTERRWSSIESLEPPRTRLRRAMAAARVARARHDAALEALSRLQPTGRMDEMTLVRISDSARAVSEQSTHILEQLERLLARLEGAS</sequence>
<organism evidence="2 3">
    <name type="scientific">Sorangium cellulosum</name>
    <name type="common">Polyangium cellulosum</name>
    <dbReference type="NCBI Taxonomy" id="56"/>
    <lineage>
        <taxon>Bacteria</taxon>
        <taxon>Pseudomonadati</taxon>
        <taxon>Myxococcota</taxon>
        <taxon>Polyangia</taxon>
        <taxon>Polyangiales</taxon>
        <taxon>Polyangiaceae</taxon>
        <taxon>Sorangium</taxon>
    </lineage>
</organism>
<reference evidence="2 3" key="1">
    <citation type="submission" date="2014-02" db="EMBL/GenBank/DDBJ databases">
        <title>The small core and large imbalanced accessory genome model reveals a collaborative survival strategy of Sorangium cellulosum strains in nature.</title>
        <authorList>
            <person name="Han K."/>
            <person name="Peng R."/>
            <person name="Blom J."/>
            <person name="Li Y.-Z."/>
        </authorList>
    </citation>
    <scope>NUCLEOTIDE SEQUENCE [LARGE SCALE GENOMIC DNA]</scope>
    <source>
        <strain evidence="2 3">So0008-312</strain>
    </source>
</reference>
<feature type="region of interest" description="Disordered" evidence="1">
    <location>
        <begin position="118"/>
        <end position="145"/>
    </location>
</feature>
<comment type="caution">
    <text evidence="2">The sequence shown here is derived from an EMBL/GenBank/DDBJ whole genome shotgun (WGS) entry which is preliminary data.</text>
</comment>
<proteinExistence type="predicted"/>